<feature type="region of interest" description="Disordered" evidence="1">
    <location>
        <begin position="1"/>
        <end position="119"/>
    </location>
</feature>
<dbReference type="Proteomes" id="UP000887578">
    <property type="component" value="Unplaced"/>
</dbReference>
<feature type="compositionally biased region" description="Basic and acidic residues" evidence="1">
    <location>
        <begin position="52"/>
        <end position="61"/>
    </location>
</feature>
<organism evidence="2 3">
    <name type="scientific">Panagrolaimus davidi</name>
    <dbReference type="NCBI Taxonomy" id="227884"/>
    <lineage>
        <taxon>Eukaryota</taxon>
        <taxon>Metazoa</taxon>
        <taxon>Ecdysozoa</taxon>
        <taxon>Nematoda</taxon>
        <taxon>Chromadorea</taxon>
        <taxon>Rhabditida</taxon>
        <taxon>Tylenchina</taxon>
        <taxon>Panagrolaimomorpha</taxon>
        <taxon>Panagrolaimoidea</taxon>
        <taxon>Panagrolaimidae</taxon>
        <taxon>Panagrolaimus</taxon>
    </lineage>
</organism>
<feature type="compositionally biased region" description="Basic residues" evidence="1">
    <location>
        <begin position="62"/>
        <end position="71"/>
    </location>
</feature>
<proteinExistence type="predicted"/>
<accession>A0A914PF02</accession>
<protein>
    <submittedName>
        <fullName evidence="3">Uncharacterized protein</fullName>
    </submittedName>
</protein>
<dbReference type="WBParaSite" id="PDA_v2.g16263.t1">
    <property type="protein sequence ID" value="PDA_v2.g16263.t1"/>
    <property type="gene ID" value="PDA_v2.g16263"/>
</dbReference>
<evidence type="ECO:0000313" key="2">
    <source>
        <dbReference type="Proteomes" id="UP000887578"/>
    </source>
</evidence>
<feature type="compositionally biased region" description="Polar residues" evidence="1">
    <location>
        <begin position="12"/>
        <end position="25"/>
    </location>
</feature>
<name>A0A914PF02_9BILA</name>
<feature type="compositionally biased region" description="Polar residues" evidence="1">
    <location>
        <begin position="32"/>
        <end position="49"/>
    </location>
</feature>
<reference evidence="3" key="1">
    <citation type="submission" date="2022-11" db="UniProtKB">
        <authorList>
            <consortium name="WormBaseParasite"/>
        </authorList>
    </citation>
    <scope>IDENTIFICATION</scope>
</reference>
<feature type="compositionally biased region" description="Basic and acidic residues" evidence="1">
    <location>
        <begin position="106"/>
        <end position="119"/>
    </location>
</feature>
<dbReference type="AlphaFoldDB" id="A0A914PF02"/>
<evidence type="ECO:0000256" key="1">
    <source>
        <dbReference type="SAM" id="MobiDB-lite"/>
    </source>
</evidence>
<evidence type="ECO:0000313" key="3">
    <source>
        <dbReference type="WBParaSite" id="PDA_v2.g16263.t1"/>
    </source>
</evidence>
<keyword evidence="2" id="KW-1185">Reference proteome</keyword>
<sequence>MSSRRLNGDNVGGNSLTEQSTNVQNKEGKSFDGTSKTETNNKSLNLSRGSKSKMDDPEAAARMKRQTKKRTKDLMKMEALDQMSCVNADAKRQTRTRRTAAAPVPKENEKIPEKSNDKNDEKHALANHLRSIAPFNKRWKVTQTINEG</sequence>